<dbReference type="FunFam" id="3.30.230.70:FF:000001">
    <property type="entry name" value="Polyribonucleotide nucleotidyltransferase"/>
    <property type="match status" value="1"/>
</dbReference>
<dbReference type="CDD" id="cd04472">
    <property type="entry name" value="S1_PNPase"/>
    <property type="match status" value="1"/>
</dbReference>
<feature type="compositionally biased region" description="Low complexity" evidence="10">
    <location>
        <begin position="735"/>
        <end position="745"/>
    </location>
</feature>
<dbReference type="PROSITE" id="PS50084">
    <property type="entry name" value="KH_TYPE_1"/>
    <property type="match status" value="1"/>
</dbReference>
<dbReference type="GO" id="GO:0000175">
    <property type="term" value="F:3'-5'-RNA exonuclease activity"/>
    <property type="evidence" value="ECO:0007669"/>
    <property type="project" value="TreeGrafter"/>
</dbReference>
<dbReference type="SMART" id="SM00322">
    <property type="entry name" value="KH"/>
    <property type="match status" value="1"/>
</dbReference>
<dbReference type="InterPro" id="IPR015847">
    <property type="entry name" value="ExoRNase_PH_dom2"/>
</dbReference>
<dbReference type="PROSITE" id="PS50126">
    <property type="entry name" value="S1"/>
    <property type="match status" value="1"/>
</dbReference>
<dbReference type="CDD" id="cd11364">
    <property type="entry name" value="RNase_PH_PNPase_2"/>
    <property type="match status" value="1"/>
</dbReference>
<reference evidence="12 13" key="1">
    <citation type="journal article" date="2015" name="Nature">
        <title>rRNA introns, odd ribosomes, and small enigmatic genomes across a large radiation of phyla.</title>
        <authorList>
            <person name="Brown C.T."/>
            <person name="Hug L.A."/>
            <person name="Thomas B.C."/>
            <person name="Sharon I."/>
            <person name="Castelle C.J."/>
            <person name="Singh A."/>
            <person name="Wilkins M.J."/>
            <person name="Williams K.H."/>
            <person name="Banfield J.F."/>
        </authorList>
    </citation>
    <scope>NUCLEOTIDE SEQUENCE [LARGE SCALE GENOMIC DNA]</scope>
</reference>
<dbReference type="InterPro" id="IPR004088">
    <property type="entry name" value="KH_dom_type_1"/>
</dbReference>
<keyword evidence="6 9" id="KW-0479">Metal-binding</keyword>
<dbReference type="PANTHER" id="PTHR11252">
    <property type="entry name" value="POLYRIBONUCLEOTIDE NUCLEOTIDYLTRANSFERASE"/>
    <property type="match status" value="1"/>
</dbReference>
<dbReference type="HAMAP" id="MF_01595">
    <property type="entry name" value="PNPase"/>
    <property type="match status" value="1"/>
</dbReference>
<feature type="compositionally biased region" description="Gly residues" evidence="10">
    <location>
        <begin position="724"/>
        <end position="734"/>
    </location>
</feature>
<comment type="caution">
    <text evidence="12">The sequence shown here is derived from an EMBL/GenBank/DDBJ whole genome shotgun (WGS) entry which is preliminary data.</text>
</comment>
<accession>A0A0G1MDL5</accession>
<dbReference type="CDD" id="cd11363">
    <property type="entry name" value="RNase_PH_PNPase_1"/>
    <property type="match status" value="1"/>
</dbReference>
<dbReference type="SUPFAM" id="SSF54791">
    <property type="entry name" value="Eukaryotic type KH-domain (KH-domain type I)"/>
    <property type="match status" value="1"/>
</dbReference>
<dbReference type="GO" id="GO:0003723">
    <property type="term" value="F:RNA binding"/>
    <property type="evidence" value="ECO:0007669"/>
    <property type="project" value="UniProtKB-UniRule"/>
</dbReference>
<dbReference type="Pfam" id="PF03725">
    <property type="entry name" value="RNase_PH_C"/>
    <property type="match status" value="2"/>
</dbReference>
<keyword evidence="4 9" id="KW-0808">Transferase</keyword>
<dbReference type="GO" id="GO:0000287">
    <property type="term" value="F:magnesium ion binding"/>
    <property type="evidence" value="ECO:0007669"/>
    <property type="project" value="UniProtKB-UniRule"/>
</dbReference>
<dbReference type="InterPro" id="IPR003029">
    <property type="entry name" value="S1_domain"/>
</dbReference>
<feature type="domain" description="S1 motif" evidence="11">
    <location>
        <begin position="638"/>
        <end position="706"/>
    </location>
</feature>
<dbReference type="SUPFAM" id="SSF54211">
    <property type="entry name" value="Ribosomal protein S5 domain 2-like"/>
    <property type="match status" value="2"/>
</dbReference>
<dbReference type="InterPro" id="IPR036612">
    <property type="entry name" value="KH_dom_type_1_sf"/>
</dbReference>
<comment type="function">
    <text evidence="9">Involved in mRNA degradation. Catalyzes the phosphorolysis of single-stranded polyribonucleotides processively in the 3'- to 5'-direction.</text>
</comment>
<dbReference type="FunFam" id="2.40.50.140:FF:000023">
    <property type="entry name" value="Polyribonucleotide nucleotidyltransferase"/>
    <property type="match status" value="1"/>
</dbReference>
<dbReference type="GO" id="GO:0006402">
    <property type="term" value="P:mRNA catabolic process"/>
    <property type="evidence" value="ECO:0007669"/>
    <property type="project" value="UniProtKB-UniRule"/>
</dbReference>
<evidence type="ECO:0000313" key="12">
    <source>
        <dbReference type="EMBL" id="KKU06147.1"/>
    </source>
</evidence>
<dbReference type="PATRIC" id="fig|1618993.3.peg.1042"/>
<dbReference type="NCBIfam" id="TIGR03591">
    <property type="entry name" value="polynuc_phos"/>
    <property type="match status" value="1"/>
</dbReference>
<evidence type="ECO:0000256" key="5">
    <source>
        <dbReference type="ARBA" id="ARBA00022695"/>
    </source>
</evidence>
<evidence type="ECO:0000256" key="1">
    <source>
        <dbReference type="ARBA" id="ARBA00004496"/>
    </source>
</evidence>
<evidence type="ECO:0000256" key="4">
    <source>
        <dbReference type="ARBA" id="ARBA00022679"/>
    </source>
</evidence>
<keyword evidence="8 9" id="KW-0694">RNA-binding</keyword>
<dbReference type="AlphaFoldDB" id="A0A0G1MDL5"/>
<dbReference type="InterPro" id="IPR036345">
    <property type="entry name" value="ExoRNase_PH_dom2_sf"/>
</dbReference>
<dbReference type="SUPFAM" id="SSF50249">
    <property type="entry name" value="Nucleic acid-binding proteins"/>
    <property type="match status" value="1"/>
</dbReference>
<dbReference type="NCBIfam" id="NF008805">
    <property type="entry name" value="PRK11824.1"/>
    <property type="match status" value="1"/>
</dbReference>
<evidence type="ECO:0000259" key="11">
    <source>
        <dbReference type="PROSITE" id="PS50126"/>
    </source>
</evidence>
<feature type="binding site" evidence="9">
    <location>
        <position position="507"/>
    </location>
    <ligand>
        <name>Mg(2+)</name>
        <dbReference type="ChEBI" id="CHEBI:18420"/>
    </ligand>
</feature>
<keyword evidence="5 9" id="KW-0548">Nucleotidyltransferase</keyword>
<dbReference type="GO" id="GO:0005829">
    <property type="term" value="C:cytosol"/>
    <property type="evidence" value="ECO:0007669"/>
    <property type="project" value="TreeGrafter"/>
</dbReference>
<evidence type="ECO:0000256" key="7">
    <source>
        <dbReference type="ARBA" id="ARBA00022842"/>
    </source>
</evidence>
<dbReference type="EMBL" id="LCKW01000058">
    <property type="protein sequence ID" value="KKU06147.1"/>
    <property type="molecule type" value="Genomic_DNA"/>
</dbReference>
<dbReference type="GO" id="GO:0004654">
    <property type="term" value="F:polyribonucleotide nucleotidyltransferase activity"/>
    <property type="evidence" value="ECO:0007669"/>
    <property type="project" value="UniProtKB-UniRule"/>
</dbReference>
<dbReference type="Gene3D" id="3.30.1370.10">
    <property type="entry name" value="K Homology domain, type 1"/>
    <property type="match status" value="1"/>
</dbReference>
<name>A0A0G1MDL5_9BACT</name>
<dbReference type="Proteomes" id="UP000034354">
    <property type="component" value="Unassembled WGS sequence"/>
</dbReference>
<evidence type="ECO:0000256" key="10">
    <source>
        <dbReference type="SAM" id="MobiDB-lite"/>
    </source>
</evidence>
<dbReference type="Gene3D" id="3.30.230.70">
    <property type="entry name" value="GHMP Kinase, N-terminal domain"/>
    <property type="match status" value="2"/>
</dbReference>
<dbReference type="InterPro" id="IPR027408">
    <property type="entry name" value="PNPase/RNase_PH_dom_sf"/>
</dbReference>
<evidence type="ECO:0000256" key="2">
    <source>
        <dbReference type="ARBA" id="ARBA00007404"/>
    </source>
</evidence>
<keyword evidence="7 9" id="KW-0460">Magnesium</keyword>
<dbReference type="InterPro" id="IPR012162">
    <property type="entry name" value="PNPase"/>
</dbReference>
<dbReference type="EC" id="2.7.7.8" evidence="9"/>
<protein>
    <recommendedName>
        <fullName evidence="9">Polyribonucleotide nucleotidyltransferase</fullName>
        <ecNumber evidence="9">2.7.7.8</ecNumber>
    </recommendedName>
    <alternativeName>
        <fullName evidence="9">Polynucleotide phosphorylase</fullName>
        <shortName evidence="9">PNPase</shortName>
    </alternativeName>
</protein>
<dbReference type="InterPro" id="IPR012340">
    <property type="entry name" value="NA-bd_OB-fold"/>
</dbReference>
<dbReference type="InterPro" id="IPR020568">
    <property type="entry name" value="Ribosomal_Su5_D2-typ_SF"/>
</dbReference>
<evidence type="ECO:0000256" key="9">
    <source>
        <dbReference type="HAMAP-Rule" id="MF_01595"/>
    </source>
</evidence>
<dbReference type="InterPro" id="IPR001247">
    <property type="entry name" value="ExoRNase_PH_dom1"/>
</dbReference>
<dbReference type="CDD" id="cd02393">
    <property type="entry name" value="KH-I_PNPase"/>
    <property type="match status" value="1"/>
</dbReference>
<feature type="region of interest" description="Disordered" evidence="10">
    <location>
        <begin position="706"/>
        <end position="752"/>
    </location>
</feature>
<dbReference type="FunFam" id="3.30.1370.10:FF:000001">
    <property type="entry name" value="Polyribonucleotide nucleotidyltransferase"/>
    <property type="match status" value="1"/>
</dbReference>
<organism evidence="12 13">
    <name type="scientific">Candidatus Uhrbacteria bacterium GW2011_GWE2_45_35</name>
    <dbReference type="NCBI Taxonomy" id="1618993"/>
    <lineage>
        <taxon>Bacteria</taxon>
        <taxon>Candidatus Uhriibacteriota</taxon>
    </lineage>
</organism>
<evidence type="ECO:0000256" key="3">
    <source>
        <dbReference type="ARBA" id="ARBA00022490"/>
    </source>
</evidence>
<feature type="binding site" evidence="9">
    <location>
        <position position="501"/>
    </location>
    <ligand>
        <name>Mg(2+)</name>
        <dbReference type="ChEBI" id="CHEBI:18420"/>
    </ligand>
</feature>
<evidence type="ECO:0000256" key="8">
    <source>
        <dbReference type="ARBA" id="ARBA00022884"/>
    </source>
</evidence>
<dbReference type="SUPFAM" id="SSF55666">
    <property type="entry name" value="Ribonuclease PH domain 2-like"/>
    <property type="match status" value="2"/>
</dbReference>
<dbReference type="Gene3D" id="2.40.50.140">
    <property type="entry name" value="Nucleic acid-binding proteins"/>
    <property type="match status" value="1"/>
</dbReference>
<evidence type="ECO:0000256" key="6">
    <source>
        <dbReference type="ARBA" id="ARBA00022723"/>
    </source>
</evidence>
<dbReference type="STRING" id="1618993.UX09_C0058G0001"/>
<dbReference type="Pfam" id="PF01138">
    <property type="entry name" value="RNase_PH"/>
    <property type="match status" value="2"/>
</dbReference>
<comment type="similarity">
    <text evidence="2 9">Belongs to the polyribonucleotide nucleotidyltransferase family.</text>
</comment>
<dbReference type="Pfam" id="PF00013">
    <property type="entry name" value="KH_1"/>
    <property type="match status" value="1"/>
</dbReference>
<keyword evidence="3 9" id="KW-0963">Cytoplasm</keyword>
<dbReference type="PANTHER" id="PTHR11252:SF0">
    <property type="entry name" value="POLYRIBONUCLEOTIDE NUCLEOTIDYLTRANSFERASE 1, MITOCHONDRIAL"/>
    <property type="match status" value="1"/>
</dbReference>
<dbReference type="Pfam" id="PF00575">
    <property type="entry name" value="S1"/>
    <property type="match status" value="1"/>
</dbReference>
<dbReference type="PIRSF" id="PIRSF005499">
    <property type="entry name" value="PNPase"/>
    <property type="match status" value="1"/>
</dbReference>
<dbReference type="InterPro" id="IPR004087">
    <property type="entry name" value="KH_dom"/>
</dbReference>
<sequence>MSDIKRFETEWGGKKLSIETGRFAEQANGACTVQYGDTVVIATATISDSLREGLDFFPLQVEYEEKLYAAGRIKGSRFIKKEGRPTDEAVLVGRSIDRGLRPLFDDRMRNDIQVIVSCLAFDGENDPDIAGIIAASCAIHMSDIPWNGPIAGVRVGEINGEKVLNPSYEARTKSILDLAFAGTGDGIIMVEAGANEASEQAVIDGFQFGLKHLKKPLELIEEVRKAVGKPKRDFLAPKTEEETLKKERRETIEELARPFITKKTHELFFSEPKATKNERKTEKNRVKELLGEFLTEKEISKDDQKYAFSIVSDVIEEEIGRAILEEGKRVDGRSLNEIRNLFGEVALLPRVHGSGHFKRGETQVVSITTLGAPGDEQTLDGMETVGTKRFMHHYNFPPFSVGEVKPMRGPSRRDIGHGALAEKALDPMMPDKETFPYTIRVVSEVFGSNGSSSMASACGASLSLMDAGVPIKTPIAGIAMGLASNKKGDWKVFTDLQDLEDSKGGMDFKVAGSKDGITAIQMDTKTTGLSMEIVETAINQAREARMQILDVITSILPAPRAELSPYAPRIITLRINPEKIGDVIGPGGKMINEIIATTGVQAIDIEDDGLVCITSTNAEGAQKAFEWVKNLTREVVAGEMFKGKVTRLMDFGAFVEILPKQEGLVHVSKLAPWRVEKVSDIVKVGDEVFVKVSEIDDMGRINLSMKDAPGNVYPEQPANPPQGAGFGGGQGRPQGGQRPFGGRPRNGPRHDN</sequence>
<gene>
    <name evidence="9" type="primary">pnp</name>
    <name evidence="12" type="ORF">UX09_C0058G0001</name>
</gene>
<comment type="catalytic activity">
    <reaction evidence="9">
        <text>RNA(n+1) + phosphate = RNA(n) + a ribonucleoside 5'-diphosphate</text>
        <dbReference type="Rhea" id="RHEA:22096"/>
        <dbReference type="Rhea" id="RHEA-COMP:14527"/>
        <dbReference type="Rhea" id="RHEA-COMP:17342"/>
        <dbReference type="ChEBI" id="CHEBI:43474"/>
        <dbReference type="ChEBI" id="CHEBI:57930"/>
        <dbReference type="ChEBI" id="CHEBI:140395"/>
        <dbReference type="EC" id="2.7.7.8"/>
    </reaction>
</comment>
<comment type="subcellular location">
    <subcellularLocation>
        <location evidence="1 9">Cytoplasm</location>
    </subcellularLocation>
</comment>
<dbReference type="SMART" id="SM00316">
    <property type="entry name" value="S1"/>
    <property type="match status" value="1"/>
</dbReference>
<proteinExistence type="inferred from homology"/>
<evidence type="ECO:0000313" key="13">
    <source>
        <dbReference type="Proteomes" id="UP000034354"/>
    </source>
</evidence>
<comment type="cofactor">
    <cofactor evidence="9">
        <name>Mg(2+)</name>
        <dbReference type="ChEBI" id="CHEBI:18420"/>
    </cofactor>
</comment>